<dbReference type="RefSeq" id="WP_123899138.1">
    <property type="nucleotide sequence ID" value="NZ_RPFJ01000058.1"/>
</dbReference>
<evidence type="ECO:0000313" key="2">
    <source>
        <dbReference type="Proteomes" id="UP000270856"/>
    </source>
</evidence>
<evidence type="ECO:0000313" key="1">
    <source>
        <dbReference type="EMBL" id="RPD91653.1"/>
    </source>
</evidence>
<gene>
    <name evidence="1" type="ORF">EGM88_14525</name>
</gene>
<dbReference type="EMBL" id="RPFJ01000058">
    <property type="protein sequence ID" value="RPD91653.1"/>
    <property type="molecule type" value="Genomic_DNA"/>
</dbReference>
<reference evidence="1 2" key="1">
    <citation type="submission" date="2018-11" db="EMBL/GenBank/DDBJ databases">
        <title>Aureibaculum marinum gen. nov., sp. nov., a member of the family Flavobacteriaceae isolated from the Bohai Sea.</title>
        <authorList>
            <person name="Ji X."/>
        </authorList>
    </citation>
    <scope>NUCLEOTIDE SEQUENCE [LARGE SCALE GENOMIC DNA]</scope>
    <source>
        <strain evidence="1 2">BH-SD17</strain>
    </source>
</reference>
<proteinExistence type="predicted"/>
<protein>
    <submittedName>
        <fullName evidence="1">Uncharacterized protein</fullName>
    </submittedName>
</protein>
<sequence>MLYHLSYTNQHYGIHATLNVLPIMKNYPGLPGITYWEDFTNEREKRNDLNFTYQQYLKEELANNPDNIQNKLSE</sequence>
<accession>A0A3N4NX03</accession>
<organism evidence="1 2">
    <name type="scientific">Aureibaculum marinum</name>
    <dbReference type="NCBI Taxonomy" id="2487930"/>
    <lineage>
        <taxon>Bacteria</taxon>
        <taxon>Pseudomonadati</taxon>
        <taxon>Bacteroidota</taxon>
        <taxon>Flavobacteriia</taxon>
        <taxon>Flavobacteriales</taxon>
        <taxon>Flavobacteriaceae</taxon>
        <taxon>Aureibaculum</taxon>
    </lineage>
</organism>
<dbReference type="OrthoDB" id="1440037at2"/>
<comment type="caution">
    <text evidence="1">The sequence shown here is derived from an EMBL/GenBank/DDBJ whole genome shotgun (WGS) entry which is preliminary data.</text>
</comment>
<dbReference type="Proteomes" id="UP000270856">
    <property type="component" value="Unassembled WGS sequence"/>
</dbReference>
<keyword evidence="2" id="KW-1185">Reference proteome</keyword>
<name>A0A3N4NX03_9FLAO</name>
<dbReference type="AlphaFoldDB" id="A0A3N4NX03"/>